<reference evidence="2 3" key="1">
    <citation type="submission" date="2019-07" db="EMBL/GenBank/DDBJ databases">
        <title>Allobacillus sp. nov. SKP isolated from shrimp paste of Euphausiacea.</title>
        <authorList>
            <person name="Kanchanasin P."/>
            <person name="Tanasupawat S."/>
            <person name="Shi W."/>
            <person name="Wu L."/>
            <person name="Ma J."/>
        </authorList>
    </citation>
    <scope>NUCLEOTIDE SEQUENCE [LARGE SCALE GENOMIC DNA]</scope>
    <source>
        <strain evidence="2 3">SKP4-8</strain>
    </source>
</reference>
<protein>
    <submittedName>
        <fullName evidence="2">DUF2188 domain-containing protein</fullName>
    </submittedName>
</protein>
<evidence type="ECO:0000313" key="2">
    <source>
        <dbReference type="EMBL" id="TSJ66460.1"/>
    </source>
</evidence>
<gene>
    <name evidence="2" type="ORF">FPQ13_04175</name>
</gene>
<feature type="compositionally biased region" description="Basic and acidic residues" evidence="1">
    <location>
        <begin position="30"/>
        <end position="47"/>
    </location>
</feature>
<sequence>MSEQERQEFFKERAGTEDARFHVVPSEEEWAVKEEGKEEPEYTTDSKDEAIEKAIELADENDTIAYVHSSSGEIEEQYNYETK</sequence>
<feature type="region of interest" description="Disordered" evidence="1">
    <location>
        <begin position="26"/>
        <end position="47"/>
    </location>
</feature>
<dbReference type="Pfam" id="PF09954">
    <property type="entry name" value="DUF2188"/>
    <property type="match status" value="1"/>
</dbReference>
<dbReference type="Proteomes" id="UP000316425">
    <property type="component" value="Unassembled WGS sequence"/>
</dbReference>
<dbReference type="InterPro" id="IPR018691">
    <property type="entry name" value="DUF2188"/>
</dbReference>
<dbReference type="RefSeq" id="WP_144088067.1">
    <property type="nucleotide sequence ID" value="NZ_VMHE01000004.1"/>
</dbReference>
<name>A0A556PPY6_9BACI</name>
<dbReference type="EMBL" id="VMHE01000004">
    <property type="protein sequence ID" value="TSJ66460.1"/>
    <property type="molecule type" value="Genomic_DNA"/>
</dbReference>
<dbReference type="AlphaFoldDB" id="A0A556PPY6"/>
<proteinExistence type="predicted"/>
<evidence type="ECO:0000313" key="3">
    <source>
        <dbReference type="Proteomes" id="UP000316425"/>
    </source>
</evidence>
<comment type="caution">
    <text evidence="2">The sequence shown here is derived from an EMBL/GenBank/DDBJ whole genome shotgun (WGS) entry which is preliminary data.</text>
</comment>
<keyword evidence="3" id="KW-1185">Reference proteome</keyword>
<accession>A0A556PPY6</accession>
<organism evidence="2 3">
    <name type="scientific">Allobacillus salarius</name>
    <dbReference type="NCBI Taxonomy" id="1955272"/>
    <lineage>
        <taxon>Bacteria</taxon>
        <taxon>Bacillati</taxon>
        <taxon>Bacillota</taxon>
        <taxon>Bacilli</taxon>
        <taxon>Bacillales</taxon>
        <taxon>Bacillaceae</taxon>
        <taxon>Allobacillus</taxon>
    </lineage>
</organism>
<dbReference type="OrthoDB" id="2168035at2"/>
<evidence type="ECO:0000256" key="1">
    <source>
        <dbReference type="SAM" id="MobiDB-lite"/>
    </source>
</evidence>